<dbReference type="SUPFAM" id="SSF51735">
    <property type="entry name" value="NAD(P)-binding Rossmann-fold domains"/>
    <property type="match status" value="1"/>
</dbReference>
<proteinExistence type="predicted"/>
<dbReference type="NCBIfam" id="TIGR02622">
    <property type="entry name" value="CDP_4_6_dhtase"/>
    <property type="match status" value="1"/>
</dbReference>
<keyword evidence="2" id="KW-0456">Lyase</keyword>
<evidence type="ECO:0000259" key="1">
    <source>
        <dbReference type="Pfam" id="PF16363"/>
    </source>
</evidence>
<dbReference type="OrthoDB" id="9779041at2"/>
<dbReference type="InterPro" id="IPR013445">
    <property type="entry name" value="CDP_4_6_deHydtase"/>
</dbReference>
<comment type="caution">
    <text evidence="2">The sequence shown here is derived from an EMBL/GenBank/DDBJ whole genome shotgun (WGS) entry which is preliminary data.</text>
</comment>
<dbReference type="GO" id="GO:0047733">
    <property type="term" value="F:CDP-glucose 4,6-dehydratase activity"/>
    <property type="evidence" value="ECO:0007669"/>
    <property type="project" value="UniProtKB-EC"/>
</dbReference>
<dbReference type="Pfam" id="PF16363">
    <property type="entry name" value="GDP_Man_Dehyd"/>
    <property type="match status" value="1"/>
</dbReference>
<dbReference type="CDD" id="cd05252">
    <property type="entry name" value="CDP_GD_SDR_e"/>
    <property type="match status" value="1"/>
</dbReference>
<dbReference type="Gene3D" id="3.40.50.720">
    <property type="entry name" value="NAD(P)-binding Rossmann-like Domain"/>
    <property type="match status" value="1"/>
</dbReference>
<sequence>MENLVNPAFWRGRRVFVTGHTGFKGSWLCLWLQAMGAEVSGYALAPATSPALFAVAGVARGMTSTLGDVRDYPALTAAMAAARPEIVLHLAAQPLVPLSYAEPVETFATNAMGTVHLLEAVRHVPGIKAVVVVSSDKCYENREQDQGYRETDPMGGHDPYSASKGCTELIVASYRRSFLAAQGVAVASARAGNVIGGGDWTASRLVPDVLAAFAAGSPVTLRNPGAIRPWQHVLEPLSGYLTLAQKLVEEGDAWAEGWNFGPADSDAKTVAWVVEQLATAWGPDARWAVAAEAQVHEARILKLDCGKARARLGWHPRWPADTAVARSLGWYQAWRKGADMHTYTLDEIAAFGRTP</sequence>
<dbReference type="Gene3D" id="3.90.25.10">
    <property type="entry name" value="UDP-galactose 4-epimerase, domain 1"/>
    <property type="match status" value="1"/>
</dbReference>
<dbReference type="EMBL" id="SDKK01000003">
    <property type="protein sequence ID" value="TYC61140.1"/>
    <property type="molecule type" value="Genomic_DNA"/>
</dbReference>
<dbReference type="AlphaFoldDB" id="A0A6C2D3X5"/>
<dbReference type="Proteomes" id="UP000389128">
    <property type="component" value="Unassembled WGS sequence"/>
</dbReference>
<gene>
    <name evidence="2" type="primary">rfbG</name>
    <name evidence="2" type="ORF">ETQ85_03535</name>
</gene>
<organism evidence="2 3">
    <name type="scientific">Zoogloea oleivorans</name>
    <dbReference type="NCBI Taxonomy" id="1552750"/>
    <lineage>
        <taxon>Bacteria</taxon>
        <taxon>Pseudomonadati</taxon>
        <taxon>Pseudomonadota</taxon>
        <taxon>Betaproteobacteria</taxon>
        <taxon>Rhodocyclales</taxon>
        <taxon>Zoogloeaceae</taxon>
        <taxon>Zoogloea</taxon>
    </lineage>
</organism>
<reference evidence="2 3" key="1">
    <citation type="submission" date="2019-01" db="EMBL/GenBank/DDBJ databases">
        <title>Zoogloea oleivorans genome sequencing and assembly.</title>
        <authorList>
            <person name="Tancsics A."/>
            <person name="Farkas M."/>
            <person name="Kriszt B."/>
            <person name="Maroti G."/>
            <person name="Horvath B."/>
        </authorList>
    </citation>
    <scope>NUCLEOTIDE SEQUENCE [LARGE SCALE GENOMIC DNA]</scope>
    <source>
        <strain evidence="2 3">Buc</strain>
    </source>
</reference>
<dbReference type="EC" id="4.2.1.45" evidence="2"/>
<feature type="domain" description="NAD(P)-binding" evidence="1">
    <location>
        <begin position="16"/>
        <end position="324"/>
    </location>
</feature>
<dbReference type="PANTHER" id="PTHR43000">
    <property type="entry name" value="DTDP-D-GLUCOSE 4,6-DEHYDRATASE-RELATED"/>
    <property type="match status" value="1"/>
</dbReference>
<evidence type="ECO:0000313" key="3">
    <source>
        <dbReference type="Proteomes" id="UP000389128"/>
    </source>
</evidence>
<dbReference type="InterPro" id="IPR016040">
    <property type="entry name" value="NAD(P)-bd_dom"/>
</dbReference>
<name>A0A6C2D3X5_9RHOO</name>
<keyword evidence="3" id="KW-1185">Reference proteome</keyword>
<dbReference type="InterPro" id="IPR036291">
    <property type="entry name" value="NAD(P)-bd_dom_sf"/>
</dbReference>
<accession>A0A6C2D3X5</accession>
<protein>
    <submittedName>
        <fullName evidence="2">CDP-glucose 4,6-dehydratase</fullName>
        <ecNumber evidence="2">4.2.1.45</ecNumber>
    </submittedName>
</protein>
<evidence type="ECO:0000313" key="2">
    <source>
        <dbReference type="EMBL" id="TYC61140.1"/>
    </source>
</evidence>